<name>A0A815X7Y0_ADIRI</name>
<dbReference type="EMBL" id="CAJNOJ010001694">
    <property type="protein sequence ID" value="CAF1554091.1"/>
    <property type="molecule type" value="Genomic_DNA"/>
</dbReference>
<protein>
    <submittedName>
        <fullName evidence="2">Uncharacterized protein</fullName>
    </submittedName>
</protein>
<dbReference type="CDD" id="cd00065">
    <property type="entry name" value="FYVE_like_SF"/>
    <property type="match status" value="1"/>
</dbReference>
<feature type="region of interest" description="Disordered" evidence="1">
    <location>
        <begin position="1"/>
        <end position="83"/>
    </location>
</feature>
<gene>
    <name evidence="2" type="ORF">EDS130_LOCUS46200</name>
</gene>
<accession>A0A815X7Y0</accession>
<sequence>MPSPTANSSSVMPSPTANSSSVMPSPTANSSSVMPSPTANSSSVMPSPTAHSSSVMPSPTANSSSVMPSPTANSSSVMPSPTANSSMVSSIFFTSREKDPSLVAIEKIVEKHFSGRSSNSTRGKRRIASSGNGRSVTDLDELALISIKKKKTTENKTAKTRNSKKVINARAQSDVSTVPANTMLHEPMKSVAIATSQNTALPPITYMLTSDASPTISSFHSSVGICGQLQSLTQTSTIQCQLCFNIIQALETTSNCHQCHKILCWKCSTKMNDTYQLCYPCRSFYANQQHNYYSYTQL</sequence>
<evidence type="ECO:0000256" key="1">
    <source>
        <dbReference type="SAM" id="MobiDB-lite"/>
    </source>
</evidence>
<dbReference type="Proteomes" id="UP000663852">
    <property type="component" value="Unassembled WGS sequence"/>
</dbReference>
<dbReference type="AlphaFoldDB" id="A0A815X7Y0"/>
<reference evidence="2" key="1">
    <citation type="submission" date="2021-02" db="EMBL/GenBank/DDBJ databases">
        <authorList>
            <person name="Nowell W R."/>
        </authorList>
    </citation>
    <scope>NUCLEOTIDE SEQUENCE</scope>
</reference>
<comment type="caution">
    <text evidence="2">The sequence shown here is derived from an EMBL/GenBank/DDBJ whole genome shotgun (WGS) entry which is preliminary data.</text>
</comment>
<feature type="region of interest" description="Disordered" evidence="1">
    <location>
        <begin position="114"/>
        <end position="134"/>
    </location>
</feature>
<dbReference type="SUPFAM" id="SSF57903">
    <property type="entry name" value="FYVE/PHD zinc finger"/>
    <property type="match status" value="1"/>
</dbReference>
<organism evidence="2 3">
    <name type="scientific">Adineta ricciae</name>
    <name type="common">Rotifer</name>
    <dbReference type="NCBI Taxonomy" id="249248"/>
    <lineage>
        <taxon>Eukaryota</taxon>
        <taxon>Metazoa</taxon>
        <taxon>Spiralia</taxon>
        <taxon>Gnathifera</taxon>
        <taxon>Rotifera</taxon>
        <taxon>Eurotatoria</taxon>
        <taxon>Bdelloidea</taxon>
        <taxon>Adinetida</taxon>
        <taxon>Adinetidae</taxon>
        <taxon>Adineta</taxon>
    </lineage>
</organism>
<dbReference type="OrthoDB" id="10061480at2759"/>
<proteinExistence type="predicted"/>
<evidence type="ECO:0000313" key="2">
    <source>
        <dbReference type="EMBL" id="CAF1554091.1"/>
    </source>
</evidence>
<dbReference type="InterPro" id="IPR011011">
    <property type="entry name" value="Znf_FYVE_PHD"/>
</dbReference>
<evidence type="ECO:0000313" key="3">
    <source>
        <dbReference type="Proteomes" id="UP000663852"/>
    </source>
</evidence>